<keyword evidence="10" id="KW-1185">Reference proteome</keyword>
<dbReference type="EMBL" id="CP002691">
    <property type="protein sequence ID" value="AEE51492.1"/>
    <property type="molecule type" value="Genomic_DNA"/>
</dbReference>
<dbReference type="Proteomes" id="UP000008461">
    <property type="component" value="Chromosome"/>
</dbReference>
<organism evidence="9 10">
    <name type="scientific">Haliscomenobacter hydrossis (strain ATCC 27775 / DSM 1100 / LMG 10767 / O)</name>
    <dbReference type="NCBI Taxonomy" id="760192"/>
    <lineage>
        <taxon>Bacteria</taxon>
        <taxon>Pseudomonadati</taxon>
        <taxon>Bacteroidota</taxon>
        <taxon>Saprospiria</taxon>
        <taxon>Saprospirales</taxon>
        <taxon>Haliscomenobacteraceae</taxon>
        <taxon>Haliscomenobacter</taxon>
    </lineage>
</organism>
<evidence type="ECO:0000256" key="6">
    <source>
        <dbReference type="ARBA" id="ARBA00023136"/>
    </source>
</evidence>
<evidence type="ECO:0000256" key="2">
    <source>
        <dbReference type="ARBA" id="ARBA00004442"/>
    </source>
</evidence>
<dbReference type="GO" id="GO:0009279">
    <property type="term" value="C:cell outer membrane"/>
    <property type="evidence" value="ECO:0007669"/>
    <property type="project" value="UniProtKB-SubCell"/>
</dbReference>
<dbReference type="InterPro" id="IPR003368">
    <property type="entry name" value="POMP_repeat"/>
</dbReference>
<dbReference type="AlphaFoldDB" id="F4KYV0"/>
<evidence type="ECO:0000256" key="3">
    <source>
        <dbReference type="ARBA" id="ARBA00004613"/>
    </source>
</evidence>
<protein>
    <submittedName>
        <fullName evidence="9">Polymorphic membrane protein Chlamydia</fullName>
    </submittedName>
</protein>
<evidence type="ECO:0000256" key="7">
    <source>
        <dbReference type="ARBA" id="ARBA00023237"/>
    </source>
</evidence>
<evidence type="ECO:0000256" key="4">
    <source>
        <dbReference type="ARBA" id="ARBA00022525"/>
    </source>
</evidence>
<reference key="2">
    <citation type="submission" date="2011-04" db="EMBL/GenBank/DDBJ databases">
        <title>Complete sequence of chromosome of Haliscomenobacter hydrossis DSM 1100.</title>
        <authorList>
            <consortium name="US DOE Joint Genome Institute (JGI-PGF)"/>
            <person name="Lucas S."/>
            <person name="Han J."/>
            <person name="Lapidus A."/>
            <person name="Bruce D."/>
            <person name="Goodwin L."/>
            <person name="Pitluck S."/>
            <person name="Peters L."/>
            <person name="Kyrpides N."/>
            <person name="Mavromatis K."/>
            <person name="Ivanova N."/>
            <person name="Ovchinnikova G."/>
            <person name="Pagani I."/>
            <person name="Daligault H."/>
            <person name="Detter J.C."/>
            <person name="Han C."/>
            <person name="Land M."/>
            <person name="Hauser L."/>
            <person name="Markowitz V."/>
            <person name="Cheng J.-F."/>
            <person name="Hugenholtz P."/>
            <person name="Woyke T."/>
            <person name="Wu D."/>
            <person name="Verbarg S."/>
            <person name="Frueling A."/>
            <person name="Brambilla E."/>
            <person name="Klenk H.-P."/>
            <person name="Eisen J.A."/>
        </authorList>
    </citation>
    <scope>NUCLEOTIDE SEQUENCE</scope>
    <source>
        <strain>DSM 1100</strain>
    </source>
</reference>
<gene>
    <name evidence="9" type="ordered locus">Halhy_3640</name>
</gene>
<reference evidence="9 10" key="1">
    <citation type="journal article" date="2011" name="Stand. Genomic Sci.">
        <title>Complete genome sequence of Haliscomenobacter hydrossis type strain (O).</title>
        <authorList>
            <consortium name="US DOE Joint Genome Institute (JGI-PGF)"/>
            <person name="Daligault H."/>
            <person name="Lapidus A."/>
            <person name="Zeytun A."/>
            <person name="Nolan M."/>
            <person name="Lucas S."/>
            <person name="Del Rio T.G."/>
            <person name="Tice H."/>
            <person name="Cheng J.F."/>
            <person name="Tapia R."/>
            <person name="Han C."/>
            <person name="Goodwin L."/>
            <person name="Pitluck S."/>
            <person name="Liolios K."/>
            <person name="Pagani I."/>
            <person name="Ivanova N."/>
            <person name="Huntemann M."/>
            <person name="Mavromatis K."/>
            <person name="Mikhailova N."/>
            <person name="Pati A."/>
            <person name="Chen A."/>
            <person name="Palaniappan K."/>
            <person name="Land M."/>
            <person name="Hauser L."/>
            <person name="Brambilla E.M."/>
            <person name="Rohde M."/>
            <person name="Verbarg S."/>
            <person name="Goker M."/>
            <person name="Bristow J."/>
            <person name="Eisen J.A."/>
            <person name="Markowitz V."/>
            <person name="Hugenholtz P."/>
            <person name="Kyrpides N.C."/>
            <person name="Klenk H.P."/>
            <person name="Woyke T."/>
        </authorList>
    </citation>
    <scope>NUCLEOTIDE SEQUENCE [LARGE SCALE GENOMIC DNA]</scope>
    <source>
        <strain evidence="10">ATCC 27775 / DSM 1100 / LMG 10767 / O</strain>
    </source>
</reference>
<dbReference type="Gene3D" id="2.60.40.740">
    <property type="match status" value="1"/>
</dbReference>
<keyword evidence="7" id="KW-0998">Cell outer membrane</keyword>
<dbReference type="eggNOG" id="COG3210">
    <property type="taxonomic scope" value="Bacteria"/>
</dbReference>
<evidence type="ECO:0000256" key="1">
    <source>
        <dbReference type="ARBA" id="ARBA00004196"/>
    </source>
</evidence>
<dbReference type="PANTHER" id="PTHR11319">
    <property type="entry name" value="G PROTEIN-COUPLED RECEPTOR-RELATED"/>
    <property type="match status" value="1"/>
</dbReference>
<dbReference type="PANTHER" id="PTHR11319:SF35">
    <property type="entry name" value="OUTER MEMBRANE PROTEIN PMPC-RELATED"/>
    <property type="match status" value="1"/>
</dbReference>
<sequence length="853" mass="94191">MKTFSFFLLLCCFVFSLKPSALGISTSINSDYSLLFDSRLPQRIYVNASADSAIADGTSWLRAFPDLAYVLSKVAQKGDTIWVAEGFYYPTKTNDRSVSFAIPSGVVLLGGFKGDETVSSKRNAQSNLTRLSGDVGLAYVEEDNSYHVLQLENIDKNTVLDGFVIERGYAIDAPNTPFGAGLYLKNNTRNNPVIKNCNFLLNQALEGGAVYVQNSAEINLTLENCSFSSNKSKKNGGALYINSEMPGSRLVISGSGYCWSNEAEECGGAFFIKGTFDTVGISGQDFFRNFSKKNGAGMYLQIKNNLSVNYCRFRENNAKNGAGIYLSHEENVLFSNPQESIDNCFFQSNKSDENGAGIYLQLNHAGILNLGLYNTTFYLNSTGLGGAAVYIKNNRGRINFTNKFSNFFNNEGQSGEAIFSYIEDPINNGFPLFFQAQFINSIFSFNTSGALNIQNSIQGSCETSFFNCNFWNNGGVAIRKNWSNLHNKSHYNKATLTNCIIWEESGKRTEDVFKNSGLISAPLKEYYIEYSMLGTPDCNINPGACGEGNIFDTNPMFKITSGGVDFRLPFCSSGINAGKALDILPARDINFNPRVLQGRVDIGALEQIGYVVDVKLEDSISCPGYNDGKIAISANGTKPYQYFLDNQPFFHQNISAGQHLLRVVDSLGCKREVTINVPDKDSIKINHQIKNASSIQATDGGITIRHITGGTPPYQLKWSNQDTGMSINHLIPGNYALTIVDKNNCSQPFSFKVDILTNLQDLGLSTPQILLKPNPCTIGNQLSIIYNHFEPGQWKMKILAINGHTLHQQTVEFIQNKGLMVIPYVFLDQGFYVVSLLNPRSGDHVTEKIWISK</sequence>
<feature type="signal peptide" evidence="8">
    <location>
        <begin position="1"/>
        <end position="23"/>
    </location>
</feature>
<dbReference type="SUPFAM" id="SSF51126">
    <property type="entry name" value="Pectin lyase-like"/>
    <property type="match status" value="1"/>
</dbReference>
<dbReference type="KEGG" id="hhy:Halhy_3640"/>
<keyword evidence="5 8" id="KW-0732">Signal</keyword>
<dbReference type="HOGENOM" id="CLU_361996_0_0_10"/>
<dbReference type="Pfam" id="PF02415">
    <property type="entry name" value="Chlam_PMP"/>
    <property type="match status" value="1"/>
</dbReference>
<dbReference type="STRING" id="760192.Halhy_3640"/>
<name>F4KYV0_HALH1</name>
<evidence type="ECO:0000256" key="8">
    <source>
        <dbReference type="SAM" id="SignalP"/>
    </source>
</evidence>
<keyword evidence="4" id="KW-0964">Secreted</keyword>
<keyword evidence="6" id="KW-0472">Membrane</keyword>
<feature type="chain" id="PRO_5003317304" evidence="8">
    <location>
        <begin position="24"/>
        <end position="853"/>
    </location>
</feature>
<dbReference type="InterPro" id="IPR011050">
    <property type="entry name" value="Pectin_lyase_fold/virulence"/>
</dbReference>
<dbReference type="RefSeq" id="WP_013766031.1">
    <property type="nucleotide sequence ID" value="NC_015510.1"/>
</dbReference>
<dbReference type="eggNOG" id="COG3291">
    <property type="taxonomic scope" value="Bacteria"/>
</dbReference>
<accession>F4KYV0</accession>
<comment type="subcellular location">
    <subcellularLocation>
        <location evidence="1">Cell envelope</location>
    </subcellularLocation>
    <subcellularLocation>
        <location evidence="2">Cell outer membrane</location>
    </subcellularLocation>
    <subcellularLocation>
        <location evidence="3">Secreted</location>
    </subcellularLocation>
</comment>
<evidence type="ECO:0000256" key="5">
    <source>
        <dbReference type="ARBA" id="ARBA00022729"/>
    </source>
</evidence>
<dbReference type="OrthoDB" id="1491394at2"/>
<evidence type="ECO:0000313" key="9">
    <source>
        <dbReference type="EMBL" id="AEE51492.1"/>
    </source>
</evidence>
<evidence type="ECO:0000313" key="10">
    <source>
        <dbReference type="Proteomes" id="UP000008461"/>
    </source>
</evidence>
<dbReference type="GO" id="GO:0005576">
    <property type="term" value="C:extracellular region"/>
    <property type="evidence" value="ECO:0007669"/>
    <property type="project" value="UniProtKB-SubCell"/>
</dbReference>
<proteinExistence type="predicted"/>
<dbReference type="NCBIfam" id="TIGR01376">
    <property type="entry name" value="POMP_repeat"/>
    <property type="match status" value="1"/>
</dbReference>